<name>H2CKI6_9LEPT</name>
<keyword evidence="2" id="KW-1185">Reference proteome</keyword>
<dbReference type="HOGENOM" id="CLU_2825885_0_0_12"/>
<accession>H2CKI6</accession>
<proteinExistence type="predicted"/>
<evidence type="ECO:0000313" key="1">
    <source>
        <dbReference type="EMBL" id="EHQ08291.1"/>
    </source>
</evidence>
<reference evidence="1 2" key="1">
    <citation type="submission" date="2011-10" db="EMBL/GenBank/DDBJ databases">
        <title>The Improved High-Quality Draft genome of Leptonema illini DSM 21528.</title>
        <authorList>
            <consortium name="US DOE Joint Genome Institute (JGI-PGF)"/>
            <person name="Lucas S."/>
            <person name="Copeland A."/>
            <person name="Lapidus A."/>
            <person name="Glavina del Rio T."/>
            <person name="Dalin E."/>
            <person name="Tice H."/>
            <person name="Bruce D."/>
            <person name="Goodwin L."/>
            <person name="Pitluck S."/>
            <person name="Peters L."/>
            <person name="Mikhailova N."/>
            <person name="Held B."/>
            <person name="Kyrpides N."/>
            <person name="Mavromatis K."/>
            <person name="Ivanova N."/>
            <person name="Markowitz V."/>
            <person name="Cheng J.-F."/>
            <person name="Hugenholtz P."/>
            <person name="Woyke T."/>
            <person name="Wu D."/>
            <person name="Gronow S."/>
            <person name="Wellnitz S."/>
            <person name="Brambilla E.-M."/>
            <person name="Klenk H.-P."/>
            <person name="Eisen J.A."/>
        </authorList>
    </citation>
    <scope>NUCLEOTIDE SEQUENCE [LARGE SCALE GENOMIC DNA]</scope>
    <source>
        <strain evidence="1 2">DSM 21528</strain>
    </source>
</reference>
<evidence type="ECO:0000313" key="2">
    <source>
        <dbReference type="Proteomes" id="UP000005737"/>
    </source>
</evidence>
<organism evidence="1 2">
    <name type="scientific">Leptonema illini DSM 21528</name>
    <dbReference type="NCBI Taxonomy" id="929563"/>
    <lineage>
        <taxon>Bacteria</taxon>
        <taxon>Pseudomonadati</taxon>
        <taxon>Spirochaetota</taxon>
        <taxon>Spirochaetia</taxon>
        <taxon>Leptospirales</taxon>
        <taxon>Leptospiraceae</taxon>
        <taxon>Leptonema</taxon>
    </lineage>
</organism>
<dbReference type="EMBL" id="JH597773">
    <property type="protein sequence ID" value="EHQ08291.1"/>
    <property type="molecule type" value="Genomic_DNA"/>
</dbReference>
<dbReference type="Proteomes" id="UP000005737">
    <property type="component" value="Unassembled WGS sequence"/>
</dbReference>
<dbReference type="AlphaFoldDB" id="H2CKI6"/>
<dbReference type="RefSeq" id="WP_002774822.1">
    <property type="nucleotide sequence ID" value="NZ_JH597773.1"/>
</dbReference>
<sequence length="66" mass="7531">MRVRDEVTGRVYEAAFRSDLDPRGVFVLALSSGERFTKSQVLHLTVVEESEEEARIRKGAKFKFQG</sequence>
<protein>
    <submittedName>
        <fullName evidence="1">Uncharacterized protein</fullName>
    </submittedName>
</protein>
<gene>
    <name evidence="1" type="ORF">Lepil_3634</name>
</gene>
<dbReference type="STRING" id="183.GCA_002009735_02067"/>